<sequence>LDQARLARFRYGAGSIGSVIISMCRGMADVLGVVALLREVDLARRTPAGLRTDLAIVPLFETIHDLRKAPEILRDLAGHPVYRQVLRGHGDRQEVMIGYSDSNKDGGIFTSNWELYKAQRAIAAEADSAGIKLSLFHGRGGTISRGGGPTHEAILAQPPGSVRGRIRLTEQGEVLNWKYAMPEMAEWNLEQVVSAVLEASLAAPEPPHADRDHAMETISQHAFDAYQALIFDPDFLTFFREATPIAEIAELNIGSRPTTRRPVPETPGRGSVNREWLGELRAIPWNFAWQQSRFLLTGWYGVGSGLSEFASGEVERLGKLAAWYRDWPFFQLLLDNIAVSMAKADLGIAKLYARLVADRSLADRIYGTIYSEFETTREMILAITGRTRLLDNNPMLQRSIARRNPYVDPLSFIQVDLLRRKRSLLPDTPAESRAELDRLLTLSINGVAAGMRGSG</sequence>
<reference evidence="4 5" key="1">
    <citation type="submission" date="2019-03" db="EMBL/GenBank/DDBJ databases">
        <title>Lake Tanganyika Metagenome-Assembled Genomes (MAGs).</title>
        <authorList>
            <person name="Tran P."/>
        </authorList>
    </citation>
    <scope>NUCLEOTIDE SEQUENCE [LARGE SCALE GENOMIC DNA]</scope>
    <source>
        <strain evidence="4">K_DeepCast_65m_m2_236</strain>
    </source>
</reference>
<dbReference type="InterPro" id="IPR033129">
    <property type="entry name" value="PEPCASE_His_AS"/>
</dbReference>
<dbReference type="Pfam" id="PF00311">
    <property type="entry name" value="PEPcase"/>
    <property type="match status" value="1"/>
</dbReference>
<dbReference type="GO" id="GO:0005829">
    <property type="term" value="C:cytosol"/>
    <property type="evidence" value="ECO:0007669"/>
    <property type="project" value="TreeGrafter"/>
</dbReference>
<evidence type="ECO:0000256" key="3">
    <source>
        <dbReference type="PROSITE-ProRule" id="PRU10112"/>
    </source>
</evidence>
<feature type="active site" evidence="3">
    <location>
        <position position="104"/>
    </location>
</feature>
<feature type="non-terminal residue" evidence="4">
    <location>
        <position position="1"/>
    </location>
</feature>
<protein>
    <recommendedName>
        <fullName evidence="2">Phosphoenolpyruvate carboxylase</fullName>
    </recommendedName>
</protein>
<dbReference type="InterPro" id="IPR015813">
    <property type="entry name" value="Pyrv/PenolPyrv_kinase-like_dom"/>
</dbReference>
<accession>A0A938BN12</accession>
<dbReference type="PANTHER" id="PTHR30523:SF6">
    <property type="entry name" value="PHOSPHOENOLPYRUVATE CARBOXYLASE"/>
    <property type="match status" value="1"/>
</dbReference>
<evidence type="ECO:0000313" key="4">
    <source>
        <dbReference type="EMBL" id="MBM3274863.1"/>
    </source>
</evidence>
<organism evidence="4 5">
    <name type="scientific">Candidatus Tanganyikabacteria bacterium</name>
    <dbReference type="NCBI Taxonomy" id="2961651"/>
    <lineage>
        <taxon>Bacteria</taxon>
        <taxon>Bacillati</taxon>
        <taxon>Candidatus Sericytochromatia</taxon>
        <taxon>Candidatus Tanganyikabacteria</taxon>
    </lineage>
</organism>
<dbReference type="GO" id="GO:0006099">
    <property type="term" value="P:tricarboxylic acid cycle"/>
    <property type="evidence" value="ECO:0007669"/>
    <property type="project" value="InterPro"/>
</dbReference>
<name>A0A938BN12_9BACT</name>
<dbReference type="InterPro" id="IPR021135">
    <property type="entry name" value="PEP_COase"/>
</dbReference>
<dbReference type="GO" id="GO:0008964">
    <property type="term" value="F:phosphoenolpyruvate carboxylase activity"/>
    <property type="evidence" value="ECO:0007669"/>
    <property type="project" value="InterPro"/>
</dbReference>
<dbReference type="GO" id="GO:0015977">
    <property type="term" value="P:carbon fixation"/>
    <property type="evidence" value="ECO:0007669"/>
    <property type="project" value="InterPro"/>
</dbReference>
<comment type="caution">
    <text evidence="4">The sequence shown here is derived from an EMBL/GenBank/DDBJ whole genome shotgun (WGS) entry which is preliminary data.</text>
</comment>
<dbReference type="SUPFAM" id="SSF51621">
    <property type="entry name" value="Phosphoenolpyruvate/pyruvate domain"/>
    <property type="match status" value="1"/>
</dbReference>
<dbReference type="EMBL" id="VGJX01000355">
    <property type="protein sequence ID" value="MBM3274863.1"/>
    <property type="molecule type" value="Genomic_DNA"/>
</dbReference>
<evidence type="ECO:0000256" key="1">
    <source>
        <dbReference type="ARBA" id="ARBA00003670"/>
    </source>
</evidence>
<dbReference type="Proteomes" id="UP000703893">
    <property type="component" value="Unassembled WGS sequence"/>
</dbReference>
<dbReference type="PROSITE" id="PS00393">
    <property type="entry name" value="PEPCASE_2"/>
    <property type="match status" value="1"/>
</dbReference>
<comment type="function">
    <text evidence="1">Forms oxaloacetate, a four-carbon dicarboxylic acid source for the tricarboxylic acid cycle.</text>
</comment>
<dbReference type="AlphaFoldDB" id="A0A938BN12"/>
<proteinExistence type="predicted"/>
<dbReference type="PRINTS" id="PR00150">
    <property type="entry name" value="PEPCARBXLASE"/>
</dbReference>
<dbReference type="PANTHER" id="PTHR30523">
    <property type="entry name" value="PHOSPHOENOLPYRUVATE CARBOXYLASE"/>
    <property type="match status" value="1"/>
</dbReference>
<evidence type="ECO:0000256" key="2">
    <source>
        <dbReference type="ARBA" id="ARBA00022419"/>
    </source>
</evidence>
<gene>
    <name evidence="4" type="ORF">FJZ00_06905</name>
</gene>
<evidence type="ECO:0000313" key="5">
    <source>
        <dbReference type="Proteomes" id="UP000703893"/>
    </source>
</evidence>